<feature type="compositionally biased region" description="Polar residues" evidence="1">
    <location>
        <begin position="57"/>
        <end position="69"/>
    </location>
</feature>
<feature type="compositionally biased region" description="Pro residues" evidence="1">
    <location>
        <begin position="70"/>
        <end position="80"/>
    </location>
</feature>
<dbReference type="AlphaFoldDB" id="A0A423VVR8"/>
<organism evidence="2 3">
    <name type="scientific">Cytospora chrysosperma</name>
    <name type="common">Cytospora canker fungus</name>
    <name type="synonym">Sphaeria chrysosperma</name>
    <dbReference type="NCBI Taxonomy" id="252740"/>
    <lineage>
        <taxon>Eukaryota</taxon>
        <taxon>Fungi</taxon>
        <taxon>Dikarya</taxon>
        <taxon>Ascomycota</taxon>
        <taxon>Pezizomycotina</taxon>
        <taxon>Sordariomycetes</taxon>
        <taxon>Sordariomycetidae</taxon>
        <taxon>Diaporthales</taxon>
        <taxon>Cytosporaceae</taxon>
        <taxon>Cytospora</taxon>
    </lineage>
</organism>
<accession>A0A423VVR8</accession>
<feature type="compositionally biased region" description="Basic and acidic residues" evidence="1">
    <location>
        <begin position="85"/>
        <end position="95"/>
    </location>
</feature>
<feature type="compositionally biased region" description="Polar residues" evidence="1">
    <location>
        <begin position="306"/>
        <end position="326"/>
    </location>
</feature>
<name>A0A423VVR8_CYTCH</name>
<evidence type="ECO:0000256" key="1">
    <source>
        <dbReference type="SAM" id="MobiDB-lite"/>
    </source>
</evidence>
<dbReference type="EMBL" id="LJZO01000025">
    <property type="protein sequence ID" value="ROV95132.1"/>
    <property type="molecule type" value="Genomic_DNA"/>
</dbReference>
<feature type="region of interest" description="Disordered" evidence="1">
    <location>
        <begin position="303"/>
        <end position="326"/>
    </location>
</feature>
<dbReference type="OrthoDB" id="3437607at2759"/>
<feature type="compositionally biased region" description="Low complexity" evidence="1">
    <location>
        <begin position="117"/>
        <end position="133"/>
    </location>
</feature>
<evidence type="ECO:0000313" key="3">
    <source>
        <dbReference type="Proteomes" id="UP000284375"/>
    </source>
</evidence>
<proteinExistence type="predicted"/>
<protein>
    <submittedName>
        <fullName evidence="2">Uncharacterized protein</fullName>
    </submittedName>
</protein>
<dbReference type="Proteomes" id="UP000284375">
    <property type="component" value="Unassembled WGS sequence"/>
</dbReference>
<evidence type="ECO:0000313" key="2">
    <source>
        <dbReference type="EMBL" id="ROV95132.1"/>
    </source>
</evidence>
<gene>
    <name evidence="2" type="ORF">VSDG_05824</name>
</gene>
<reference evidence="2 3" key="1">
    <citation type="submission" date="2015-09" db="EMBL/GenBank/DDBJ databases">
        <title>Host preference determinants of Valsa canker pathogens revealed by comparative genomics.</title>
        <authorList>
            <person name="Yin Z."/>
            <person name="Huang L."/>
        </authorList>
    </citation>
    <scope>NUCLEOTIDE SEQUENCE [LARGE SCALE GENOMIC DNA]</scope>
    <source>
        <strain evidence="2 3">YSFL</strain>
    </source>
</reference>
<sequence>MIRLQPTVISLTMSEVKDLETRRRYRRYLQREENPTSEETVQRKSSHSLDSVEPRRTLNSSQNREASSSPNPPGVDPLPSSPLERIIDELTEDGKPTPTAPRQGLGLALAETEPRISLDFSDPPSPLDSPSSPGRYLSARPRRPRLFQSSTDIDRPRDGINEPASPFEQRQSPRTARVPEGARDSSTTTNTHRHPTVSMPSLPPPFSQKSRRVSAERTWIRTLAIRSRESLGDEASPSVSAHQRRQSSCRDSLELQDDGQPGPSPSESRQNNYSSVAALPQSWVQIAVKLSRGLCSERWPIARSYDTANGGSTNLAGSRSHNYAST</sequence>
<keyword evidence="3" id="KW-1185">Reference proteome</keyword>
<feature type="region of interest" description="Disordered" evidence="1">
    <location>
        <begin position="28"/>
        <end position="273"/>
    </location>
</feature>
<comment type="caution">
    <text evidence="2">The sequence shown here is derived from an EMBL/GenBank/DDBJ whole genome shotgun (WGS) entry which is preliminary data.</text>
</comment>